<dbReference type="Proteomes" id="UP000799429">
    <property type="component" value="Unassembled WGS sequence"/>
</dbReference>
<evidence type="ECO:0000313" key="2">
    <source>
        <dbReference type="EMBL" id="KAF2838345.1"/>
    </source>
</evidence>
<feature type="domain" description="Heterokaryon incompatibility" evidence="1">
    <location>
        <begin position="202"/>
        <end position="350"/>
    </location>
</feature>
<dbReference type="Pfam" id="PF06985">
    <property type="entry name" value="HET"/>
    <property type="match status" value="1"/>
</dbReference>
<comment type="caution">
    <text evidence="2">The sequence shown here is derived from an EMBL/GenBank/DDBJ whole genome shotgun (WGS) entry which is preliminary data.</text>
</comment>
<sequence>MESSTKLVEELPNDGDFTLGKECERCQTIWELPIFDKIALYYLLKEEGTILHRNSAELVNGIQSRCWWCMQILHHMKSSPPRWNQEFLEVSPTNLANMQLETRARRSLSVVVIIYSLQNNDYCEFVIRVASDRELQKPSYRTDSQEVWKYITGRIKNCESSHEVCRESNDWVPTRLIEIGREGTRVTLRLVSTSENRVRSPYTTLSHRWGNDQHLKLTKQSLAEYSMRIPVKLAPRKYIDAVECTIKLGIQYLWIDSLCIIQDSAEDWDYESGLMDLIYQNSFCNIAATCATNSLEGLFYDRDPTTIWPHRVHLSGRKRANEVTRRHTDILLFDKLDEEPLYRRGWVCQERLLARRNISFTKSLVYFECAEELSSEILDCSMVPSHFRGFRSLIGREDLTLKPDTLGSLKALSSTNYSDIWQTIVEYYSNTQLTIADDKLVAISGVARVVHQISKSSYLAGLWNETLERDLAWGLIYYPKIAWNDRAPSWSWARFDAPLRYNYQTDHQRLVEFIDAHVTPSGTNLFGQIKESSLRLTGWMFPIGYGNNASDEFGLTWSDFINFRDSEYPWVLRNSVDNPMYEGKYLGCSEGRIMFHTKFDTEDINLRYRRRPEFRRTMECYMLPLFSARTRHGTFQDIWESSIYFLLIEAIAPSKGIYQRIGMGYTIFWPNRNQKLDESGHLQVPKNQYPVWEEESLPQFGKLLPEELPEFLRDVKQDGPFNRRDPAYRVLSSLVKRCASCRVPSQGCTSDGRYTITII</sequence>
<dbReference type="PANTHER" id="PTHR33112:SF10">
    <property type="entry name" value="TOL"/>
    <property type="match status" value="1"/>
</dbReference>
<proteinExistence type="predicted"/>
<dbReference type="PANTHER" id="PTHR33112">
    <property type="entry name" value="DOMAIN PROTEIN, PUTATIVE-RELATED"/>
    <property type="match status" value="1"/>
</dbReference>
<dbReference type="EMBL" id="MU006097">
    <property type="protein sequence ID" value="KAF2838345.1"/>
    <property type="molecule type" value="Genomic_DNA"/>
</dbReference>
<reference evidence="2" key="1">
    <citation type="journal article" date="2020" name="Stud. Mycol.">
        <title>101 Dothideomycetes genomes: a test case for predicting lifestyles and emergence of pathogens.</title>
        <authorList>
            <person name="Haridas S."/>
            <person name="Albert R."/>
            <person name="Binder M."/>
            <person name="Bloem J."/>
            <person name="Labutti K."/>
            <person name="Salamov A."/>
            <person name="Andreopoulos B."/>
            <person name="Baker S."/>
            <person name="Barry K."/>
            <person name="Bills G."/>
            <person name="Bluhm B."/>
            <person name="Cannon C."/>
            <person name="Castanera R."/>
            <person name="Culley D."/>
            <person name="Daum C."/>
            <person name="Ezra D."/>
            <person name="Gonzalez J."/>
            <person name="Henrissat B."/>
            <person name="Kuo A."/>
            <person name="Liang C."/>
            <person name="Lipzen A."/>
            <person name="Lutzoni F."/>
            <person name="Magnuson J."/>
            <person name="Mondo S."/>
            <person name="Nolan M."/>
            <person name="Ohm R."/>
            <person name="Pangilinan J."/>
            <person name="Park H.-J."/>
            <person name="Ramirez L."/>
            <person name="Alfaro M."/>
            <person name="Sun H."/>
            <person name="Tritt A."/>
            <person name="Yoshinaga Y."/>
            <person name="Zwiers L.-H."/>
            <person name="Turgeon B."/>
            <person name="Goodwin S."/>
            <person name="Spatafora J."/>
            <person name="Crous P."/>
            <person name="Grigoriev I."/>
        </authorList>
    </citation>
    <scope>NUCLEOTIDE SEQUENCE</scope>
    <source>
        <strain evidence="2">CBS 101060</strain>
    </source>
</reference>
<name>A0A9P4S943_9PEZI</name>
<dbReference type="InterPro" id="IPR010730">
    <property type="entry name" value="HET"/>
</dbReference>
<dbReference type="OrthoDB" id="3486565at2759"/>
<evidence type="ECO:0000259" key="1">
    <source>
        <dbReference type="Pfam" id="PF06985"/>
    </source>
</evidence>
<accession>A0A9P4S943</accession>
<evidence type="ECO:0000313" key="3">
    <source>
        <dbReference type="Proteomes" id="UP000799429"/>
    </source>
</evidence>
<protein>
    <submittedName>
        <fullName evidence="2">HET-domain-containing protein</fullName>
    </submittedName>
</protein>
<keyword evidence="3" id="KW-1185">Reference proteome</keyword>
<organism evidence="2 3">
    <name type="scientific">Patellaria atrata CBS 101060</name>
    <dbReference type="NCBI Taxonomy" id="1346257"/>
    <lineage>
        <taxon>Eukaryota</taxon>
        <taxon>Fungi</taxon>
        <taxon>Dikarya</taxon>
        <taxon>Ascomycota</taxon>
        <taxon>Pezizomycotina</taxon>
        <taxon>Dothideomycetes</taxon>
        <taxon>Dothideomycetes incertae sedis</taxon>
        <taxon>Patellariales</taxon>
        <taxon>Patellariaceae</taxon>
        <taxon>Patellaria</taxon>
    </lineage>
</organism>
<dbReference type="AlphaFoldDB" id="A0A9P4S943"/>
<gene>
    <name evidence="2" type="ORF">M501DRAFT_873272</name>
</gene>